<keyword evidence="3 6" id="KW-0012">Acyltransferase</keyword>
<dbReference type="AlphaFoldDB" id="C5BNX0"/>
<protein>
    <submittedName>
        <fullName evidence="6">Acyltransferase family protein</fullName>
    </submittedName>
</protein>
<dbReference type="GO" id="GO:0003841">
    <property type="term" value="F:1-acylglycerol-3-phosphate O-acyltransferase activity"/>
    <property type="evidence" value="ECO:0007669"/>
    <property type="project" value="TreeGrafter"/>
</dbReference>
<evidence type="ECO:0000256" key="4">
    <source>
        <dbReference type="SAM" id="Phobius"/>
    </source>
</evidence>
<dbReference type="InterPro" id="IPR002123">
    <property type="entry name" value="Plipid/glycerol_acylTrfase"/>
</dbReference>
<dbReference type="EMBL" id="CP001614">
    <property type="protein sequence ID" value="ACR13250.1"/>
    <property type="molecule type" value="Genomic_DNA"/>
</dbReference>
<feature type="domain" description="Phospholipid/glycerol acyltransferase" evidence="5">
    <location>
        <begin position="53"/>
        <end position="165"/>
    </location>
</feature>
<evidence type="ECO:0000313" key="7">
    <source>
        <dbReference type="Proteomes" id="UP000009080"/>
    </source>
</evidence>
<gene>
    <name evidence="6" type="ordered locus">TERTU_0706</name>
</gene>
<proteinExistence type="predicted"/>
<evidence type="ECO:0000256" key="3">
    <source>
        <dbReference type="ARBA" id="ARBA00023315"/>
    </source>
</evidence>
<dbReference type="eggNOG" id="COG0204">
    <property type="taxonomic scope" value="Bacteria"/>
</dbReference>
<evidence type="ECO:0000256" key="1">
    <source>
        <dbReference type="ARBA" id="ARBA00005189"/>
    </source>
</evidence>
<dbReference type="SUPFAM" id="SSF69593">
    <property type="entry name" value="Glycerol-3-phosphate (1)-acyltransferase"/>
    <property type="match status" value="1"/>
</dbReference>
<keyword evidence="4" id="KW-0472">Membrane</keyword>
<name>C5BNX0_TERTT</name>
<keyword evidence="4" id="KW-1133">Transmembrane helix</keyword>
<reference evidence="6 7" key="1">
    <citation type="journal article" date="2009" name="PLoS ONE">
        <title>The complete genome of Teredinibacter turnerae T7901: an intracellular endosymbiont of marine wood-boring bivalves (shipworms).</title>
        <authorList>
            <person name="Yang J.C."/>
            <person name="Madupu R."/>
            <person name="Durkin A.S."/>
            <person name="Ekborg N.A."/>
            <person name="Pedamallu C.S."/>
            <person name="Hostetler J.B."/>
            <person name="Radune D."/>
            <person name="Toms B.S."/>
            <person name="Henrissat B."/>
            <person name="Coutinho P.M."/>
            <person name="Schwarz S."/>
            <person name="Field L."/>
            <person name="Trindade-Silva A.E."/>
            <person name="Soares C.A.G."/>
            <person name="Elshahawi S."/>
            <person name="Hanora A."/>
            <person name="Schmidt E.W."/>
            <person name="Haygood M.G."/>
            <person name="Posfai J."/>
            <person name="Benner J."/>
            <person name="Madinger C."/>
            <person name="Nove J."/>
            <person name="Anton B."/>
            <person name="Chaudhary K."/>
            <person name="Foster J."/>
            <person name="Holman A."/>
            <person name="Kumar S."/>
            <person name="Lessard P.A."/>
            <person name="Luyten Y.A."/>
            <person name="Slatko B."/>
            <person name="Wood N."/>
            <person name="Wu B."/>
            <person name="Teplitski M."/>
            <person name="Mougous J.D."/>
            <person name="Ward N."/>
            <person name="Eisen J.A."/>
            <person name="Badger J.H."/>
            <person name="Distel D.L."/>
        </authorList>
    </citation>
    <scope>NUCLEOTIDE SEQUENCE [LARGE SCALE GENOMIC DNA]</scope>
    <source>
        <strain evidence="7">ATCC 39867 / T7901</strain>
    </source>
</reference>
<sequence>MGLFSRKDTELLPEMPAIVPRAGGAARRWLGRTLLRLSGWRLEGEFPHHRQMVLAAAPHTSNWDFVIAMFVIMALGVRVSYMMKKEAFFWPFGALFMKLGGIPIDRKAATDVVEQVTQWYRDHEKVWVVITPEGTRAKVSRWKTGFLRIADSAQVPVCLVAWDYPSKTMHIGPVWPVSGDYEADLASIREYICTRYTGQNPENQ</sequence>
<organism evidence="6 7">
    <name type="scientific">Teredinibacter turnerae (strain ATCC 39867 / T7901)</name>
    <dbReference type="NCBI Taxonomy" id="377629"/>
    <lineage>
        <taxon>Bacteria</taxon>
        <taxon>Pseudomonadati</taxon>
        <taxon>Pseudomonadota</taxon>
        <taxon>Gammaproteobacteria</taxon>
        <taxon>Cellvibrionales</taxon>
        <taxon>Cellvibrionaceae</taxon>
        <taxon>Teredinibacter</taxon>
    </lineage>
</organism>
<dbReference type="GO" id="GO:0006654">
    <property type="term" value="P:phosphatidic acid biosynthetic process"/>
    <property type="evidence" value="ECO:0007669"/>
    <property type="project" value="TreeGrafter"/>
</dbReference>
<keyword evidence="4" id="KW-0812">Transmembrane</keyword>
<dbReference type="SMART" id="SM00563">
    <property type="entry name" value="PlsC"/>
    <property type="match status" value="1"/>
</dbReference>
<dbReference type="PANTHER" id="PTHR10434:SF9">
    <property type="entry name" value="PHOSPHOLIPID_GLYCEROL ACYLTRANSFERASE DOMAIN-CONTAINING PROTEIN"/>
    <property type="match status" value="1"/>
</dbReference>
<dbReference type="HOGENOM" id="CLU_099447_0_0_6"/>
<dbReference type="STRING" id="377629.TERTU_0706"/>
<comment type="pathway">
    <text evidence="1">Lipid metabolism.</text>
</comment>
<dbReference type="Pfam" id="PF01553">
    <property type="entry name" value="Acyltransferase"/>
    <property type="match status" value="1"/>
</dbReference>
<accession>C5BNX0</accession>
<feature type="transmembrane region" description="Helical" evidence="4">
    <location>
        <begin position="63"/>
        <end position="81"/>
    </location>
</feature>
<evidence type="ECO:0000259" key="5">
    <source>
        <dbReference type="SMART" id="SM00563"/>
    </source>
</evidence>
<dbReference type="PANTHER" id="PTHR10434">
    <property type="entry name" value="1-ACYL-SN-GLYCEROL-3-PHOSPHATE ACYLTRANSFERASE"/>
    <property type="match status" value="1"/>
</dbReference>
<evidence type="ECO:0000256" key="2">
    <source>
        <dbReference type="ARBA" id="ARBA00022679"/>
    </source>
</evidence>
<keyword evidence="7" id="KW-1185">Reference proteome</keyword>
<evidence type="ECO:0000313" key="6">
    <source>
        <dbReference type="EMBL" id="ACR13250.1"/>
    </source>
</evidence>
<dbReference type="Proteomes" id="UP000009080">
    <property type="component" value="Chromosome"/>
</dbReference>
<keyword evidence="2" id="KW-0808">Transferase</keyword>
<dbReference type="KEGG" id="ttu:TERTU_0706"/>
<dbReference type="CDD" id="cd07988">
    <property type="entry name" value="LPLAT_ABO13168-like"/>
    <property type="match status" value="1"/>
</dbReference>